<accession>A0A0S2Z5N3</accession>
<dbReference type="EMBL" id="KU178765">
    <property type="protein sequence ID" value="ALQ34223.1"/>
    <property type="molecule type" value="mRNA"/>
</dbReference>
<sequence>MAALTIATGTGNWFSALALGVTLLKCLLIPTYPLFSVFGLNPKGPEAFSDV</sequence>
<evidence type="ECO:0000313" key="1">
    <source>
        <dbReference type="EMBL" id="ALQ34223.1"/>
    </source>
</evidence>
<reference evidence="1" key="1">
    <citation type="journal article" date="2016" name="Cell">
        <title>Widespread Expansion of Protein Interaction Capabilities by Alternative Splicing.</title>
        <authorList>
            <person name="Yang X."/>
            <person name="Coulombe-Huntington J."/>
            <person name="Kang S."/>
            <person name="Sheynkman G.M."/>
            <person name="Hao T."/>
            <person name="Richardson A."/>
            <person name="Sun S."/>
            <person name="Yang F."/>
            <person name="Shen Y.A."/>
            <person name="Murray R."/>
            <person name="Spirohn K."/>
            <person name="Begg B.E."/>
            <person name="Duran-Frigola M."/>
            <person name="MacWilliams A."/>
            <person name="Pevzner S.J."/>
            <person name="Zhong Q."/>
            <person name="Trigg S.A."/>
            <person name="Tam S."/>
            <person name="Ghamsari L."/>
            <person name="Sahni N."/>
            <person name="Yi S."/>
            <person name="Rodriguez M.D."/>
            <person name="Balcha D."/>
            <person name="Tan G."/>
            <person name="Costanzo M."/>
            <person name="Andrews B."/>
            <person name="Boone C."/>
            <person name="Zhou X.J."/>
            <person name="Salehi-Ashtiani K."/>
            <person name="Charloteaux B."/>
            <person name="Chen A."/>
            <person name="Calderwood M.A."/>
            <person name="Aloy P."/>
            <person name="Roth F.P."/>
            <person name="Hill D.E."/>
            <person name="Iakoucheva L.M."/>
            <person name="Xia Y."/>
            <person name="Vidal M."/>
        </authorList>
    </citation>
    <scope>NUCLEOTIDE SEQUENCE</scope>
</reference>
<keyword evidence="1" id="KW-0808">Transferase</keyword>
<name>A0A0S2Z5N3_HUMAN</name>
<dbReference type="AlphaFoldDB" id="A0A0S2Z5N3"/>
<dbReference type="OrthoDB" id="1689333at2759"/>
<protein>
    <submittedName>
        <fullName evidence="1">Asparagine-linked glycosylation 8 alpha-13-glucosyltransferase-like protein isoform 2</fullName>
    </submittedName>
</protein>
<dbReference type="GO" id="GO:0016740">
    <property type="term" value="F:transferase activity"/>
    <property type="evidence" value="ECO:0007669"/>
    <property type="project" value="UniProtKB-KW"/>
</dbReference>
<dbReference type="ChiTaRS" id="ALG8">
    <property type="organism name" value="human"/>
</dbReference>
<organism evidence="1">
    <name type="scientific">Homo sapiens</name>
    <name type="common">Human</name>
    <dbReference type="NCBI Taxonomy" id="9606"/>
    <lineage>
        <taxon>Eukaryota</taxon>
        <taxon>Metazoa</taxon>
        <taxon>Chordata</taxon>
        <taxon>Craniata</taxon>
        <taxon>Vertebrata</taxon>
        <taxon>Euteleostomi</taxon>
        <taxon>Mammalia</taxon>
        <taxon>Eutheria</taxon>
        <taxon>Euarchontoglires</taxon>
        <taxon>Primates</taxon>
        <taxon>Haplorrhini</taxon>
        <taxon>Catarrhini</taxon>
        <taxon>Hominidae</taxon>
        <taxon>Homo</taxon>
    </lineage>
</organism>
<proteinExistence type="evidence at transcript level"/>
<gene>
    <name evidence="1" type="primary">ALG8</name>
</gene>
<dbReference type="PeptideAtlas" id="A0A0S2Z5N3"/>